<dbReference type="EMBL" id="GBRH01274987">
    <property type="protein sequence ID" value="JAD22908.1"/>
    <property type="molecule type" value="Transcribed_RNA"/>
</dbReference>
<reference evidence="1" key="2">
    <citation type="journal article" date="2015" name="Data Brief">
        <title>Shoot transcriptome of the giant reed, Arundo donax.</title>
        <authorList>
            <person name="Barrero R.A."/>
            <person name="Guerrero F.D."/>
            <person name="Moolhuijzen P."/>
            <person name="Goolsby J.A."/>
            <person name="Tidwell J."/>
            <person name="Bellgard S.E."/>
            <person name="Bellgard M.I."/>
        </authorList>
    </citation>
    <scope>NUCLEOTIDE SEQUENCE</scope>
    <source>
        <tissue evidence="1">Shoot tissue taken approximately 20 cm above the soil surface</tissue>
    </source>
</reference>
<protein>
    <submittedName>
        <fullName evidence="1">Uncharacterized protein</fullName>
    </submittedName>
</protein>
<sequence>MRFLHNTSNRPNASKALSDHDLFMGTFRLIHHIGGHRRVVSNGCGCV</sequence>
<accession>A0A0A8YC15</accession>
<organism evidence="1">
    <name type="scientific">Arundo donax</name>
    <name type="common">Giant reed</name>
    <name type="synonym">Donax arundinaceus</name>
    <dbReference type="NCBI Taxonomy" id="35708"/>
    <lineage>
        <taxon>Eukaryota</taxon>
        <taxon>Viridiplantae</taxon>
        <taxon>Streptophyta</taxon>
        <taxon>Embryophyta</taxon>
        <taxon>Tracheophyta</taxon>
        <taxon>Spermatophyta</taxon>
        <taxon>Magnoliopsida</taxon>
        <taxon>Liliopsida</taxon>
        <taxon>Poales</taxon>
        <taxon>Poaceae</taxon>
        <taxon>PACMAD clade</taxon>
        <taxon>Arundinoideae</taxon>
        <taxon>Arundineae</taxon>
        <taxon>Arundo</taxon>
    </lineage>
</organism>
<dbReference type="AlphaFoldDB" id="A0A0A8YC15"/>
<name>A0A0A8YC15_ARUDO</name>
<proteinExistence type="predicted"/>
<evidence type="ECO:0000313" key="1">
    <source>
        <dbReference type="EMBL" id="JAD22908.1"/>
    </source>
</evidence>
<reference evidence="1" key="1">
    <citation type="submission" date="2014-09" db="EMBL/GenBank/DDBJ databases">
        <authorList>
            <person name="Magalhaes I.L.F."/>
            <person name="Oliveira U."/>
            <person name="Santos F.R."/>
            <person name="Vidigal T.H.D.A."/>
            <person name="Brescovit A.D."/>
            <person name="Santos A.J."/>
        </authorList>
    </citation>
    <scope>NUCLEOTIDE SEQUENCE</scope>
    <source>
        <tissue evidence="1">Shoot tissue taken approximately 20 cm above the soil surface</tissue>
    </source>
</reference>